<dbReference type="RefSeq" id="XP_062879885.1">
    <property type="nucleotide sequence ID" value="XM_063023815.1"/>
</dbReference>
<dbReference type="KEGG" id="asau:88175958"/>
<dbReference type="InterPro" id="IPR013930">
    <property type="entry name" value="RPAP1_N"/>
</dbReference>
<evidence type="ECO:0000313" key="6">
    <source>
        <dbReference type="Proteomes" id="UP001338582"/>
    </source>
</evidence>
<evidence type="ECO:0008006" key="7">
    <source>
        <dbReference type="Google" id="ProtNLM"/>
    </source>
</evidence>
<dbReference type="InterPro" id="IPR013929">
    <property type="entry name" value="RPAP1_C"/>
</dbReference>
<dbReference type="GO" id="GO:0006366">
    <property type="term" value="P:transcription by RNA polymerase II"/>
    <property type="evidence" value="ECO:0007669"/>
    <property type="project" value="InterPro"/>
</dbReference>
<evidence type="ECO:0000313" key="5">
    <source>
        <dbReference type="EMBL" id="WPK27507.1"/>
    </source>
</evidence>
<dbReference type="PANTHER" id="PTHR21483">
    <property type="entry name" value="RNA POLYMERASE II-ASSOCIATED PROTEIN 1"/>
    <property type="match status" value="1"/>
</dbReference>
<dbReference type="GeneID" id="88175958"/>
<evidence type="ECO:0000256" key="1">
    <source>
        <dbReference type="ARBA" id="ARBA00009953"/>
    </source>
</evidence>
<organism evidence="5 6">
    <name type="scientific">Australozyma saopauloensis</name>
    <dbReference type="NCBI Taxonomy" id="291208"/>
    <lineage>
        <taxon>Eukaryota</taxon>
        <taxon>Fungi</taxon>
        <taxon>Dikarya</taxon>
        <taxon>Ascomycota</taxon>
        <taxon>Saccharomycotina</taxon>
        <taxon>Pichiomycetes</taxon>
        <taxon>Metschnikowiaceae</taxon>
        <taxon>Australozyma</taxon>
    </lineage>
</organism>
<dbReference type="PANTHER" id="PTHR21483:SF18">
    <property type="entry name" value="RNA POLYMERASE II-ASSOCIATED PROTEIN 1"/>
    <property type="match status" value="1"/>
</dbReference>
<evidence type="ECO:0000259" key="4">
    <source>
        <dbReference type="Pfam" id="PF08621"/>
    </source>
</evidence>
<dbReference type="Pfam" id="PF08620">
    <property type="entry name" value="RPAP1_C"/>
    <property type="match status" value="1"/>
</dbReference>
<gene>
    <name evidence="5" type="ORF">PUMCH_004898</name>
</gene>
<keyword evidence="6" id="KW-1185">Reference proteome</keyword>
<sequence length="442" mass="50370">MDLIGEIVERKPAQANAPVIENASKLTGFPKLEKIDFRAKKSRFRSTAKKAPKVVEPEPEISEAQRIHQENMDKISLLTIDEITAEKEELLASLDPKLLQTLLQRTEARQNTDSAHSHHVHAEGHDGWIGGGRDGSSMPKLDDADVKRALGVKTVQFAEEDNKVFPATEEIAVESNVAEAGDEEDDEIAPEGYQIIEEEPAPQEFNVHFPKPKTATEDPDLDLNDPKFFDQLHEKYFPDFPKETSKLAWMTTPMPKRKINVYESISDMRFDFKGNLVELDDKSQDVPTYMGLHHHSDNPQLAGYTIPELVHFSRSVVPTQRCLGIQVLGRILHKLGLHKYNIIPMSANDQEDDNSEFAEEVKEFRNQFEDLVWDLLDQVRAIDSITEASDETKTKNLSVRNYALEALWLWKQGGGRLWREAKTEEEKLFEQMQKEQFANSNV</sequence>
<dbReference type="EMBL" id="CP138899">
    <property type="protein sequence ID" value="WPK27507.1"/>
    <property type="molecule type" value="Genomic_DNA"/>
</dbReference>
<dbReference type="InterPro" id="IPR039913">
    <property type="entry name" value="RPAP1/Rba50"/>
</dbReference>
<accession>A0AAX4HHG9</accession>
<protein>
    <recommendedName>
        <fullName evidence="7">RNA polymerase II-associated protein RBA50</fullName>
    </recommendedName>
</protein>
<reference evidence="5 6" key="1">
    <citation type="submission" date="2023-10" db="EMBL/GenBank/DDBJ databases">
        <title>Draft Genome Sequence of Candida saopaulonensis from a very Premature Infant with Sepsis.</title>
        <authorList>
            <person name="Ning Y."/>
            <person name="Dai R."/>
            <person name="Xiao M."/>
            <person name="Xu Y."/>
            <person name="Yan Q."/>
            <person name="Zhang L."/>
        </authorList>
    </citation>
    <scope>NUCLEOTIDE SEQUENCE [LARGE SCALE GENOMIC DNA]</scope>
    <source>
        <strain evidence="5 6">19XY460</strain>
    </source>
</reference>
<feature type="domain" description="RPAP1 N-terminal" evidence="4">
    <location>
        <begin position="65"/>
        <end position="109"/>
    </location>
</feature>
<dbReference type="Proteomes" id="UP001338582">
    <property type="component" value="Chromosome 6"/>
</dbReference>
<dbReference type="AlphaFoldDB" id="A0AAX4HHG9"/>
<comment type="similarity">
    <text evidence="1">Belongs to the RPAP1 family.</text>
</comment>
<evidence type="ECO:0000259" key="3">
    <source>
        <dbReference type="Pfam" id="PF08620"/>
    </source>
</evidence>
<evidence type="ECO:0000256" key="2">
    <source>
        <dbReference type="SAM" id="MobiDB-lite"/>
    </source>
</evidence>
<proteinExistence type="inferred from homology"/>
<feature type="domain" description="RPAP1 C-terminal" evidence="3">
    <location>
        <begin position="267"/>
        <end position="335"/>
    </location>
</feature>
<feature type="region of interest" description="Disordered" evidence="2">
    <location>
        <begin position="114"/>
        <end position="135"/>
    </location>
</feature>
<name>A0AAX4HHG9_9ASCO</name>
<feature type="region of interest" description="Disordered" evidence="2">
    <location>
        <begin position="44"/>
        <end position="67"/>
    </location>
</feature>
<dbReference type="Pfam" id="PF08621">
    <property type="entry name" value="RPAP1_N"/>
    <property type="match status" value="1"/>
</dbReference>